<keyword evidence="1" id="KW-1133">Transmembrane helix</keyword>
<reference evidence="2 3" key="1">
    <citation type="submission" date="2020-07" db="EMBL/GenBank/DDBJ databases">
        <title>Genomic Encyclopedia of Type Strains, Phase IV (KMG-V): Genome sequencing to study the core and pangenomes of soil and plant-associated prokaryotes.</title>
        <authorList>
            <person name="Whitman W."/>
        </authorList>
    </citation>
    <scope>NUCLEOTIDE SEQUENCE [LARGE SCALE GENOMIC DNA]</scope>
    <source>
        <strain evidence="2 3">M8UP22</strain>
    </source>
</reference>
<evidence type="ECO:0000313" key="3">
    <source>
        <dbReference type="Proteomes" id="UP000564385"/>
    </source>
</evidence>
<feature type="transmembrane region" description="Helical" evidence="1">
    <location>
        <begin position="6"/>
        <end position="30"/>
    </location>
</feature>
<name>A0A852VK94_9BACT</name>
<feature type="transmembrane region" description="Helical" evidence="1">
    <location>
        <begin position="51"/>
        <end position="74"/>
    </location>
</feature>
<gene>
    <name evidence="2" type="ORF">HDF08_003700</name>
</gene>
<proteinExistence type="predicted"/>
<dbReference type="Proteomes" id="UP000564385">
    <property type="component" value="Unassembled WGS sequence"/>
</dbReference>
<dbReference type="EMBL" id="JACCCU010000003">
    <property type="protein sequence ID" value="NYF91581.1"/>
    <property type="molecule type" value="Genomic_DNA"/>
</dbReference>
<sequence length="157" mass="17151">MNWQSWLFWGVMATLAQATFESITQALHLTRMSLPFMLGTMVTSARSKARLWGFGLHIVSGLIFALPYIVAFHFLGGPSWWRGALFGAVQGTIVLTLGMSLMPNLHPRMATEWAGPSATRRLEPPGFLALNYGAKTPIAVLLSHVIFGTVLGSFCNA</sequence>
<organism evidence="2 3">
    <name type="scientific">Tunturiibacter lichenicola</name>
    <dbReference type="NCBI Taxonomy" id="2051959"/>
    <lineage>
        <taxon>Bacteria</taxon>
        <taxon>Pseudomonadati</taxon>
        <taxon>Acidobacteriota</taxon>
        <taxon>Terriglobia</taxon>
        <taxon>Terriglobales</taxon>
        <taxon>Acidobacteriaceae</taxon>
        <taxon>Tunturiibacter</taxon>
    </lineage>
</organism>
<accession>A0A852VK94</accession>
<comment type="caution">
    <text evidence="2">The sequence shown here is derived from an EMBL/GenBank/DDBJ whole genome shotgun (WGS) entry which is preliminary data.</text>
</comment>
<evidence type="ECO:0000313" key="2">
    <source>
        <dbReference type="EMBL" id="NYF91581.1"/>
    </source>
</evidence>
<dbReference type="AlphaFoldDB" id="A0A852VK94"/>
<feature type="transmembrane region" description="Helical" evidence="1">
    <location>
        <begin position="80"/>
        <end position="101"/>
    </location>
</feature>
<protein>
    <submittedName>
        <fullName evidence="2">Uncharacterized protein</fullName>
    </submittedName>
</protein>
<keyword evidence="1" id="KW-0472">Membrane</keyword>
<evidence type="ECO:0000256" key="1">
    <source>
        <dbReference type="SAM" id="Phobius"/>
    </source>
</evidence>
<keyword evidence="1" id="KW-0812">Transmembrane</keyword>